<feature type="compositionally biased region" description="Basic and acidic residues" evidence="1">
    <location>
        <begin position="18"/>
        <end position="42"/>
    </location>
</feature>
<dbReference type="AlphaFoldDB" id="A0A8X6T416"/>
<reference evidence="2" key="1">
    <citation type="submission" date="2020-08" db="EMBL/GenBank/DDBJ databases">
        <title>Multicomponent nature underlies the extraordinary mechanical properties of spider dragline silk.</title>
        <authorList>
            <person name="Kono N."/>
            <person name="Nakamura H."/>
            <person name="Mori M."/>
            <person name="Yoshida Y."/>
            <person name="Ohtoshi R."/>
            <person name="Malay A.D."/>
            <person name="Moran D.A.P."/>
            <person name="Tomita M."/>
            <person name="Numata K."/>
            <person name="Arakawa K."/>
        </authorList>
    </citation>
    <scope>NUCLEOTIDE SEQUENCE</scope>
</reference>
<dbReference type="EMBL" id="BMAU01021348">
    <property type="protein sequence ID" value="GFY18138.1"/>
    <property type="molecule type" value="Genomic_DNA"/>
</dbReference>
<dbReference type="Proteomes" id="UP000887159">
    <property type="component" value="Unassembled WGS sequence"/>
</dbReference>
<sequence>MDEQLKVLLKGINTMKNGQEETRQEMQKGLEETRQEMQKGLESVQKCHELKDSLKEKINSVEDRIAGKMKKRDRTSGNATNESKFVPATPVNVPSAVPLTASPVSVKLSTYDGKTNWEVYKTRFSISEANGWTEGVKACQLAASLRREAC</sequence>
<comment type="caution">
    <text evidence="2">The sequence shown here is derived from an EMBL/GenBank/DDBJ whole genome shotgun (WGS) entry which is preliminary data.</text>
</comment>
<proteinExistence type="predicted"/>
<evidence type="ECO:0000313" key="2">
    <source>
        <dbReference type="EMBL" id="GFY18138.1"/>
    </source>
</evidence>
<evidence type="ECO:0000256" key="1">
    <source>
        <dbReference type="SAM" id="MobiDB-lite"/>
    </source>
</evidence>
<evidence type="ECO:0000313" key="3">
    <source>
        <dbReference type="Proteomes" id="UP000887159"/>
    </source>
</evidence>
<accession>A0A8X6T416</accession>
<keyword evidence="3" id="KW-1185">Reference proteome</keyword>
<name>A0A8X6T416_TRICX</name>
<organism evidence="2 3">
    <name type="scientific">Trichonephila clavipes</name>
    <name type="common">Golden silk orbweaver</name>
    <name type="synonym">Nephila clavipes</name>
    <dbReference type="NCBI Taxonomy" id="2585209"/>
    <lineage>
        <taxon>Eukaryota</taxon>
        <taxon>Metazoa</taxon>
        <taxon>Ecdysozoa</taxon>
        <taxon>Arthropoda</taxon>
        <taxon>Chelicerata</taxon>
        <taxon>Arachnida</taxon>
        <taxon>Araneae</taxon>
        <taxon>Araneomorphae</taxon>
        <taxon>Entelegynae</taxon>
        <taxon>Araneoidea</taxon>
        <taxon>Nephilidae</taxon>
        <taxon>Trichonephila</taxon>
    </lineage>
</organism>
<gene>
    <name evidence="2" type="ORF">TNCV_2045461</name>
</gene>
<protein>
    <submittedName>
        <fullName evidence="2">Uncharacterized protein</fullName>
    </submittedName>
</protein>
<feature type="region of interest" description="Disordered" evidence="1">
    <location>
        <begin position="61"/>
        <end position="97"/>
    </location>
</feature>
<feature type="region of interest" description="Disordered" evidence="1">
    <location>
        <begin position="16"/>
        <end position="42"/>
    </location>
</feature>